<sequence>MTDSPTFQSRRERRAAESSAAPQQPTDQILQAPSFEPYIPTPSAPATEAPVYEPFVQQPSAPVVESPIFQPFVVPPSEPQVAKSRRELRDLENLKESAAPDKAPLFNDHTLTGSIPQVASPDIFLEPVTGSNFGSTANLGIEPVTASIILDKVPDMLGDSIVLSGSGPAVTTGSIQIPAVDPTTGSITVILESEKADEAVAEDSLNSFVSSVAPIRAAGIAKTRAKVVELTLINRKGQGQVYAVMSTVVLMITVGALTVAAFMLGII</sequence>
<feature type="region of interest" description="Disordered" evidence="1">
    <location>
        <begin position="1"/>
        <end position="53"/>
    </location>
</feature>
<name>A0A6J6CMR0_9ZZZZ</name>
<proteinExistence type="predicted"/>
<evidence type="ECO:0000256" key="2">
    <source>
        <dbReference type="SAM" id="Phobius"/>
    </source>
</evidence>
<keyword evidence="2" id="KW-0812">Transmembrane</keyword>
<accession>A0A6J6CMR0</accession>
<protein>
    <submittedName>
        <fullName evidence="3">Unannotated protein</fullName>
    </submittedName>
</protein>
<feature type="transmembrane region" description="Helical" evidence="2">
    <location>
        <begin position="241"/>
        <end position="266"/>
    </location>
</feature>
<organism evidence="3">
    <name type="scientific">freshwater metagenome</name>
    <dbReference type="NCBI Taxonomy" id="449393"/>
    <lineage>
        <taxon>unclassified sequences</taxon>
        <taxon>metagenomes</taxon>
        <taxon>ecological metagenomes</taxon>
    </lineage>
</organism>
<feature type="compositionally biased region" description="Polar residues" evidence="1">
    <location>
        <begin position="22"/>
        <end position="31"/>
    </location>
</feature>
<dbReference type="EMBL" id="CAEZSX010000048">
    <property type="protein sequence ID" value="CAB4552860.1"/>
    <property type="molecule type" value="Genomic_DNA"/>
</dbReference>
<dbReference type="AlphaFoldDB" id="A0A6J6CMR0"/>
<reference evidence="3" key="1">
    <citation type="submission" date="2020-05" db="EMBL/GenBank/DDBJ databases">
        <authorList>
            <person name="Chiriac C."/>
            <person name="Salcher M."/>
            <person name="Ghai R."/>
            <person name="Kavagutti S V."/>
        </authorList>
    </citation>
    <scope>NUCLEOTIDE SEQUENCE</scope>
</reference>
<evidence type="ECO:0000313" key="3">
    <source>
        <dbReference type="EMBL" id="CAB4552860.1"/>
    </source>
</evidence>
<evidence type="ECO:0000256" key="1">
    <source>
        <dbReference type="SAM" id="MobiDB-lite"/>
    </source>
</evidence>
<keyword evidence="2" id="KW-1133">Transmembrane helix</keyword>
<gene>
    <name evidence="3" type="ORF">UFOPK1537_00428</name>
</gene>
<keyword evidence="2" id="KW-0472">Membrane</keyword>